<accession>A0A2S6ITA6</accession>
<proteinExistence type="predicted"/>
<dbReference type="Pfam" id="PF01261">
    <property type="entry name" value="AP_endonuc_2"/>
    <property type="match status" value="1"/>
</dbReference>
<dbReference type="InterPro" id="IPR013022">
    <property type="entry name" value="Xyl_isomerase-like_TIM-brl"/>
</dbReference>
<feature type="domain" description="Xylose isomerase-like TIM barrel" evidence="1">
    <location>
        <begin position="27"/>
        <end position="227"/>
    </location>
</feature>
<dbReference type="InterPro" id="IPR050312">
    <property type="entry name" value="IolE/XylAMocC-like"/>
</dbReference>
<comment type="caution">
    <text evidence="2">The sequence shown here is derived from an EMBL/GenBank/DDBJ whole genome shotgun (WGS) entry which is preliminary data.</text>
</comment>
<reference evidence="2 3" key="1">
    <citation type="submission" date="2018-02" db="EMBL/GenBank/DDBJ databases">
        <title>Genomic Encyclopedia of Archaeal and Bacterial Type Strains, Phase II (KMG-II): from individual species to whole genera.</title>
        <authorList>
            <person name="Goeker M."/>
        </authorList>
    </citation>
    <scope>NUCLEOTIDE SEQUENCE [LARGE SCALE GENOMIC DNA]</scope>
    <source>
        <strain evidence="2 3">DSM 22857</strain>
    </source>
</reference>
<dbReference type="SUPFAM" id="SSF51658">
    <property type="entry name" value="Xylose isomerase-like"/>
    <property type="match status" value="1"/>
</dbReference>
<dbReference type="Proteomes" id="UP000239485">
    <property type="component" value="Unassembled WGS sequence"/>
</dbReference>
<evidence type="ECO:0000259" key="1">
    <source>
        <dbReference type="Pfam" id="PF01261"/>
    </source>
</evidence>
<name>A0A2S6ITA6_9ACTN</name>
<dbReference type="OrthoDB" id="5182842at2"/>
<keyword evidence="3" id="KW-1185">Reference proteome</keyword>
<dbReference type="RefSeq" id="WP_104431702.1">
    <property type="nucleotide sequence ID" value="NZ_PTJD01000003.1"/>
</dbReference>
<dbReference type="GO" id="GO:0016853">
    <property type="term" value="F:isomerase activity"/>
    <property type="evidence" value="ECO:0007669"/>
    <property type="project" value="UniProtKB-KW"/>
</dbReference>
<gene>
    <name evidence="2" type="ORF">CLV92_10317</name>
</gene>
<dbReference type="PANTHER" id="PTHR12110">
    <property type="entry name" value="HYDROXYPYRUVATE ISOMERASE"/>
    <property type="match status" value="1"/>
</dbReference>
<dbReference type="PANTHER" id="PTHR12110:SF41">
    <property type="entry name" value="INOSOSE DEHYDRATASE"/>
    <property type="match status" value="1"/>
</dbReference>
<dbReference type="AlphaFoldDB" id="A0A2S6ITA6"/>
<protein>
    <submittedName>
        <fullName evidence="2">Sugar phosphate isomerase/epimerase</fullName>
    </submittedName>
</protein>
<keyword evidence="2" id="KW-0413">Isomerase</keyword>
<evidence type="ECO:0000313" key="2">
    <source>
        <dbReference type="EMBL" id="PPK97487.1"/>
    </source>
</evidence>
<dbReference type="EMBL" id="PTJD01000003">
    <property type="protein sequence ID" value="PPK97487.1"/>
    <property type="molecule type" value="Genomic_DNA"/>
</dbReference>
<sequence>MSHPGKLSVQLYSVREHYAADLGATLARLREIGFRHVEPFGLGALDPADAPAALRRATDLRAALDAEGLAVSGTHAAVPADVDTLLAELDALGATTVFAPTPGMVAGFENEAFAAATTVDAFADRMLEVAEALRGNGIALGYHNHWWEWADLGDGTTGYDRFWNRVGDALVAELDVYWATAAGQDPARVLGMLGERAVSLHLKDGPARPDEPQLPLGQGRVDVEAAVAATQARWHVAEIDSTDLDEFELLAGNAAALRERGLSDF</sequence>
<evidence type="ECO:0000313" key="3">
    <source>
        <dbReference type="Proteomes" id="UP000239485"/>
    </source>
</evidence>
<dbReference type="InterPro" id="IPR036237">
    <property type="entry name" value="Xyl_isomerase-like_sf"/>
</dbReference>
<organism evidence="2 3">
    <name type="scientific">Kineococcus xinjiangensis</name>
    <dbReference type="NCBI Taxonomy" id="512762"/>
    <lineage>
        <taxon>Bacteria</taxon>
        <taxon>Bacillati</taxon>
        <taxon>Actinomycetota</taxon>
        <taxon>Actinomycetes</taxon>
        <taxon>Kineosporiales</taxon>
        <taxon>Kineosporiaceae</taxon>
        <taxon>Kineococcus</taxon>
    </lineage>
</organism>
<dbReference type="Gene3D" id="3.20.20.150">
    <property type="entry name" value="Divalent-metal-dependent TIM barrel enzymes"/>
    <property type="match status" value="1"/>
</dbReference>